<organism evidence="2 3">
    <name type="scientific">Streptomyces collinus (strain DSM 40733 / Tue 365)</name>
    <dbReference type="NCBI Taxonomy" id="1214242"/>
    <lineage>
        <taxon>Bacteria</taxon>
        <taxon>Bacillati</taxon>
        <taxon>Actinomycetota</taxon>
        <taxon>Actinomycetes</taxon>
        <taxon>Kitasatosporales</taxon>
        <taxon>Streptomycetaceae</taxon>
        <taxon>Streptomyces</taxon>
    </lineage>
</organism>
<evidence type="ECO:0000256" key="1">
    <source>
        <dbReference type="SAM" id="MobiDB-lite"/>
    </source>
</evidence>
<dbReference type="AlphaFoldDB" id="S5VW23"/>
<feature type="region of interest" description="Disordered" evidence="1">
    <location>
        <begin position="253"/>
        <end position="312"/>
    </location>
</feature>
<feature type="compositionally biased region" description="Acidic residues" evidence="1">
    <location>
        <begin position="257"/>
        <end position="268"/>
    </location>
</feature>
<dbReference type="RefSeq" id="WP_020942505.1">
    <property type="nucleotide sequence ID" value="NC_021985.1"/>
</dbReference>
<dbReference type="HOGENOM" id="CLU_993543_0_0_11"/>
<evidence type="ECO:0000313" key="2">
    <source>
        <dbReference type="EMBL" id="AGS72090.1"/>
    </source>
</evidence>
<dbReference type="KEGG" id="sci:B446_26410"/>
<feature type="compositionally biased region" description="Basic and acidic residues" evidence="1">
    <location>
        <begin position="303"/>
        <end position="312"/>
    </location>
</feature>
<keyword evidence="3" id="KW-1185">Reference proteome</keyword>
<reference evidence="2 3" key="2">
    <citation type="journal article" date="2013" name="J. Biotechnol.">
        <title>Complete genome sequence of the kirromycin producer Streptomyces collinus Tu 365 consisting of a linear chromosome and two linear plasmids.</title>
        <authorList>
            <person name="Ruckert C."/>
            <person name="Szczepanowski R."/>
            <person name="Albersmeier A."/>
            <person name="Goesmann A."/>
            <person name="Iftime D."/>
            <person name="Musiol E.M."/>
            <person name="Blin K."/>
            <person name="Wohlleben W."/>
            <person name="Puhler A."/>
            <person name="Kalinowski J."/>
            <person name="Weber T."/>
        </authorList>
    </citation>
    <scope>NUCLEOTIDE SEQUENCE [LARGE SCALE GENOMIC DNA]</scope>
    <source>
        <strain evidence="3">DSM 40733 / Tue 365</strain>
    </source>
</reference>
<dbReference type="Proteomes" id="UP000015423">
    <property type="component" value="Chromosome"/>
</dbReference>
<evidence type="ECO:0000313" key="3">
    <source>
        <dbReference type="Proteomes" id="UP000015423"/>
    </source>
</evidence>
<dbReference type="eggNOG" id="ENOG50338VG">
    <property type="taxonomic scope" value="Bacteria"/>
</dbReference>
<dbReference type="SUPFAM" id="SSF160631">
    <property type="entry name" value="SMI1/KNR4-like"/>
    <property type="match status" value="1"/>
</dbReference>
<dbReference type="EMBL" id="CP006259">
    <property type="protein sequence ID" value="AGS72090.1"/>
    <property type="molecule type" value="Genomic_DNA"/>
</dbReference>
<evidence type="ECO:0008006" key="4">
    <source>
        <dbReference type="Google" id="ProtNLM"/>
    </source>
</evidence>
<feature type="compositionally biased region" description="Basic and acidic residues" evidence="1">
    <location>
        <begin position="283"/>
        <end position="295"/>
    </location>
</feature>
<dbReference type="STRING" id="1214242.B446_26410"/>
<accession>S5VW23</accession>
<reference evidence="3" key="1">
    <citation type="submission" date="2012-10" db="EMBL/GenBank/DDBJ databases">
        <title>The complete genome sequence of Streptomyces collinus Tu 365.</title>
        <authorList>
            <person name="Ruckert C."/>
            <person name="Szczepanowski R."/>
            <person name="Goesmann A."/>
            <person name="Pross E.K."/>
            <person name="Musiol E.M."/>
            <person name="Blin K."/>
            <person name="Wohlleben W."/>
            <person name="Puhler A."/>
            <person name="Weber T."/>
            <person name="Kalinowski J."/>
        </authorList>
    </citation>
    <scope>NUCLEOTIDE SEQUENCE [LARGE SCALE GENOMIC DNA]</scope>
    <source>
        <strain evidence="3">DSM 40733 / Tue 365</strain>
    </source>
</reference>
<name>S5VW23_STRC3</name>
<sequence length="312" mass="34750">MTGLDALTRTVAPPADPVDGHGDWAGVEARLGVRLPADYRLLAETYGRGEFCDYLYLRTPFRTNPHNGLEWYDGLVVWGGTMDADRLCWRPEGDPDAWPVVIVGRGTGREEHALTTSRFVAEWVTGRLRSAVLEDMEPDLAPWFNAFRPRAHRCLRLSEGSRPYGERLRILRDVLAPTLDRGSWESGDGAHGQDHFATADTDWQLTYDRSHPHQIRVSFPPGDRAAARDRLFAAVRLMGCTVLEITTVRGAPLADWDAGEDEPEAEPETELKAEAEPQAEPLPKAEPETELKAEAEPQAEPLPKAKPEPESE</sequence>
<proteinExistence type="predicted"/>
<dbReference type="PATRIC" id="fig|1214242.5.peg.5412"/>
<protein>
    <recommendedName>
        <fullName evidence="4">Knr4/Smi1-like domain-containing protein</fullName>
    </recommendedName>
</protein>
<dbReference type="InterPro" id="IPR037883">
    <property type="entry name" value="Knr4/Smi1-like_sf"/>
</dbReference>
<gene>
    <name evidence="2" type="ORF">B446_26410</name>
</gene>